<dbReference type="EMBL" id="FUXZ01000006">
    <property type="protein sequence ID" value="SKA65588.1"/>
    <property type="molecule type" value="Genomic_DNA"/>
</dbReference>
<reference evidence="1 2" key="1">
    <citation type="submission" date="2017-02" db="EMBL/GenBank/DDBJ databases">
        <authorList>
            <person name="Peterson S.W."/>
        </authorList>
    </citation>
    <scope>NUCLEOTIDE SEQUENCE [LARGE SCALE GENOMIC DNA]</scope>
    <source>
        <strain evidence="1 2">ATCC 35992</strain>
    </source>
</reference>
<gene>
    <name evidence="1" type="ORF">SAMN02745111_01137</name>
</gene>
<evidence type="ECO:0000313" key="2">
    <source>
        <dbReference type="Proteomes" id="UP000190814"/>
    </source>
</evidence>
<dbReference type="Proteomes" id="UP000190814">
    <property type="component" value="Unassembled WGS sequence"/>
</dbReference>
<name>A0A1T4VL45_9FIRM</name>
<keyword evidence="2" id="KW-1185">Reference proteome</keyword>
<sequence length="278" mass="31247">MMTISKNFKRFAGIALSAALLVTGVVVPKKLHSVDAASNIDLSEIAIGDGSAISLESFTEYDITGKVRSERSLVSVDCAIVKVDGSINDELGQVANWPSDDKEVEEQKAGVKKLNLKKTAMNNKLSFKTLEEGKYKLLVKATDKKGFTASKTILFGIKCDAKSFTIRTYKVAFNRDINDAEMEKWLAVLDEKGAAGLVKDMFKTEEVSGLYDTEYLNRLYKATFRPRVKPAPYEYDEFLFYKDELRKKNGKERVANIFVDNFSYLENGIKKFHVDLNK</sequence>
<accession>A0A1T4VL45</accession>
<organism evidence="1 2">
    <name type="scientific">Eubacterium uniforme</name>
    <dbReference type="NCBI Taxonomy" id="39495"/>
    <lineage>
        <taxon>Bacteria</taxon>
        <taxon>Bacillati</taxon>
        <taxon>Bacillota</taxon>
        <taxon>Clostridia</taxon>
        <taxon>Eubacteriales</taxon>
        <taxon>Eubacteriaceae</taxon>
        <taxon>Eubacterium</taxon>
    </lineage>
</organism>
<proteinExistence type="predicted"/>
<dbReference type="AlphaFoldDB" id="A0A1T4VL45"/>
<evidence type="ECO:0000313" key="1">
    <source>
        <dbReference type="EMBL" id="SKA65588.1"/>
    </source>
</evidence>
<protein>
    <submittedName>
        <fullName evidence="1">Uncharacterized protein</fullName>
    </submittedName>
</protein>